<dbReference type="GO" id="GO:0008270">
    <property type="term" value="F:zinc ion binding"/>
    <property type="evidence" value="ECO:0007669"/>
    <property type="project" value="UniProtKB-KW"/>
</dbReference>
<dbReference type="InterPro" id="IPR050952">
    <property type="entry name" value="TRIM-NHL_E3_ligases"/>
</dbReference>
<reference evidence="2" key="1">
    <citation type="submission" date="2020-07" db="EMBL/GenBank/DDBJ databases">
        <title>Huge and variable diversity of episymbiotic CPR bacteria and DPANN archaea in groundwater ecosystems.</title>
        <authorList>
            <person name="He C.Y."/>
            <person name="Keren R."/>
            <person name="Whittaker M."/>
            <person name="Farag I.F."/>
            <person name="Doudna J."/>
            <person name="Cate J.H.D."/>
            <person name="Banfield J.F."/>
        </authorList>
    </citation>
    <scope>NUCLEOTIDE SEQUENCE</scope>
    <source>
        <strain evidence="2">NC_groundwater_928_Pr1_S-0.2um_72_17</strain>
    </source>
</reference>
<dbReference type="NCBIfam" id="NF033709">
    <property type="entry name" value="PorV_fam"/>
    <property type="match status" value="1"/>
</dbReference>
<name>A0A9D6L708_UNCEI</name>
<accession>A0A9D6L708</accession>
<dbReference type="InterPro" id="IPR011042">
    <property type="entry name" value="6-blade_b-propeller_TolB-like"/>
</dbReference>
<dbReference type="EMBL" id="JACQAY010000187">
    <property type="protein sequence ID" value="MBI3539791.1"/>
    <property type="molecule type" value="Genomic_DNA"/>
</dbReference>
<dbReference type="Pfam" id="PF03687">
    <property type="entry name" value="UPF0164"/>
    <property type="match status" value="1"/>
</dbReference>
<dbReference type="PANTHER" id="PTHR24104">
    <property type="entry name" value="E3 UBIQUITIN-PROTEIN LIGASE NHLRC1-RELATED"/>
    <property type="match status" value="1"/>
</dbReference>
<dbReference type="InterPro" id="IPR005362">
    <property type="entry name" value="UPF0164"/>
</dbReference>
<gene>
    <name evidence="2" type="ORF">HY076_05920</name>
</gene>
<dbReference type="Gene3D" id="2.120.10.30">
    <property type="entry name" value="TolB, C-terminal domain"/>
    <property type="match status" value="1"/>
</dbReference>
<evidence type="ECO:0000256" key="1">
    <source>
        <dbReference type="ARBA" id="ARBA00005846"/>
    </source>
</evidence>
<comment type="similarity">
    <text evidence="1">Belongs to the UPF0164 family.</text>
</comment>
<evidence type="ECO:0000313" key="3">
    <source>
        <dbReference type="Proteomes" id="UP000807850"/>
    </source>
</evidence>
<comment type="caution">
    <text evidence="2">The sequence shown here is derived from an EMBL/GenBank/DDBJ whole genome shotgun (WGS) entry which is preliminary data.</text>
</comment>
<proteinExistence type="inferred from homology"/>
<sequence length="691" mass="74098">MSTSDRSRLVPGRLPAWLVIALAISFLYPAPAGAQFTLGEQRAGTASGTFLKIGVGARATGLGESFVAVANDPSAIYWNPAGLASIQRQEIAFSHVEWPADIRFEHIAWVVPVRKLGGSLGFQFGALSTAIDETTELQPFGTGRTFVYSDVIAGVAYARRWTDKLLVGFGAKYLREDLGKDVGNPTTSTMLFDVGSIYYLGLGSVRIATSLSNFAPELKPGGTFVSPGPDGIKGTADDELRTYDGFDAPTVFRYGIAFEPIENSTQRLTTSLEANQPADNAQVVKAGLEWVWLGRLALRSGYNFTAGEPRHARDPLLMRRRSALLLLAAALAGCGTPFALPTENRAGRLVPSDHSYQMSATWESMTGINDLLLTQGSGTQLFLLFQSPGVGTAPRGAVFGYALRARPPVPDPLPGIVFPTLFNPHALCSGANQVFVLDQGDTTLARDPSTGRVADLTTYWRVRQFGLLGGDTVSTFTDTSMAYVEGIAADAQGRVYVSGTEIVLIPDPQDARITTRSFKFRINRYLPVAAGTGADPHMPGTSRWVRDQGYVVDDGSGLGTLTDPRGIYWAGASVLGGPALFAADKGKGWVQKLSDATSSTGFFFIDGGQDTVLTGPTDVALDLAGFIYVVDRNGRRVLRFDPTGAFVQRVNVEPDSDRQPLADPVAVAADDSLVYVADRAAAKVVRYQRRK</sequence>
<organism evidence="2 3">
    <name type="scientific">Eiseniibacteriota bacterium</name>
    <dbReference type="NCBI Taxonomy" id="2212470"/>
    <lineage>
        <taxon>Bacteria</taxon>
        <taxon>Candidatus Eiseniibacteriota</taxon>
    </lineage>
</organism>
<dbReference type="Proteomes" id="UP000807850">
    <property type="component" value="Unassembled WGS sequence"/>
</dbReference>
<protein>
    <submittedName>
        <fullName evidence="2">PorV/PorQ family protein</fullName>
    </submittedName>
</protein>
<dbReference type="SUPFAM" id="SSF56935">
    <property type="entry name" value="Porins"/>
    <property type="match status" value="1"/>
</dbReference>
<dbReference type="PANTHER" id="PTHR24104:SF25">
    <property type="entry name" value="PROTEIN LIN-41"/>
    <property type="match status" value="1"/>
</dbReference>
<evidence type="ECO:0000313" key="2">
    <source>
        <dbReference type="EMBL" id="MBI3539791.1"/>
    </source>
</evidence>
<dbReference type="SUPFAM" id="SSF101898">
    <property type="entry name" value="NHL repeat"/>
    <property type="match status" value="1"/>
</dbReference>
<dbReference type="AlphaFoldDB" id="A0A9D6L708"/>
<dbReference type="Gene3D" id="2.40.160.60">
    <property type="entry name" value="Outer membrane protein transport protein (OMPP1/FadL/TodX)"/>
    <property type="match status" value="1"/>
</dbReference>